<evidence type="ECO:0000313" key="3">
    <source>
        <dbReference type="Proteomes" id="UP000064912"/>
    </source>
</evidence>
<reference evidence="2 3" key="1">
    <citation type="submission" date="2015-02" db="EMBL/GenBank/DDBJ databases">
        <title>Genome sequene of Rhodovulum sulfidophilum DSM 2351.</title>
        <authorList>
            <person name="Nagao N."/>
        </authorList>
    </citation>
    <scope>NUCLEOTIDE SEQUENCE [LARGE SCALE GENOMIC DNA]</scope>
    <source>
        <strain evidence="2 3">DSM 2351</strain>
    </source>
</reference>
<keyword evidence="1" id="KW-0812">Transmembrane</keyword>
<accession>A0A0D6B5P8</accession>
<feature type="transmembrane region" description="Helical" evidence="1">
    <location>
        <begin position="67"/>
        <end position="84"/>
    </location>
</feature>
<dbReference type="Pfam" id="PF05656">
    <property type="entry name" value="DUF805"/>
    <property type="match status" value="1"/>
</dbReference>
<feature type="transmembrane region" description="Helical" evidence="1">
    <location>
        <begin position="26"/>
        <end position="47"/>
    </location>
</feature>
<dbReference type="InterPro" id="IPR008523">
    <property type="entry name" value="DUF805"/>
</dbReference>
<dbReference type="KEGG" id="rsu:NHU_03235"/>
<protein>
    <recommendedName>
        <fullName evidence="4">DUF805 domain-containing protein</fullName>
    </recommendedName>
</protein>
<name>A0A0D6B5P8_RHOSU</name>
<evidence type="ECO:0008006" key="4">
    <source>
        <dbReference type="Google" id="ProtNLM"/>
    </source>
</evidence>
<keyword evidence="1" id="KW-1133">Transmembrane helix</keyword>
<dbReference type="PANTHER" id="PTHR34980:SF2">
    <property type="entry name" value="INNER MEMBRANE PROTEIN YHAH-RELATED"/>
    <property type="match status" value="1"/>
</dbReference>
<evidence type="ECO:0000256" key="1">
    <source>
        <dbReference type="SAM" id="Phobius"/>
    </source>
</evidence>
<evidence type="ECO:0000313" key="2">
    <source>
        <dbReference type="EMBL" id="BAQ70376.1"/>
    </source>
</evidence>
<proteinExistence type="predicted"/>
<dbReference type="GO" id="GO:0005886">
    <property type="term" value="C:plasma membrane"/>
    <property type="evidence" value="ECO:0007669"/>
    <property type="project" value="TreeGrafter"/>
</dbReference>
<sequence>MGFAAAVKVCFRKYFTFSGRASRPEYWWFVLFTLLGSIATGLLDLLLFPSAIHTGPGSIEAESDGPLVTLFTLAVFVPSVSAGWRRMHDSGRSGLYYIYPLIVLVGILGFAQFVGAFGLAGSGDLAEAFTGIAGLVLILSFLVLMISPLLVIWWLTRPSQSGPNQYGPSPHEVTP</sequence>
<dbReference type="AlphaFoldDB" id="A0A0D6B5P8"/>
<dbReference type="Proteomes" id="UP000064912">
    <property type="component" value="Chromosome"/>
</dbReference>
<feature type="transmembrane region" description="Helical" evidence="1">
    <location>
        <begin position="132"/>
        <end position="155"/>
    </location>
</feature>
<dbReference type="PANTHER" id="PTHR34980">
    <property type="entry name" value="INNER MEMBRANE PROTEIN-RELATED-RELATED"/>
    <property type="match status" value="1"/>
</dbReference>
<organism evidence="2 3">
    <name type="scientific">Rhodovulum sulfidophilum</name>
    <name type="common">Rhodobacter sulfidophilus</name>
    <dbReference type="NCBI Taxonomy" id="35806"/>
    <lineage>
        <taxon>Bacteria</taxon>
        <taxon>Pseudomonadati</taxon>
        <taxon>Pseudomonadota</taxon>
        <taxon>Alphaproteobacteria</taxon>
        <taxon>Rhodobacterales</taxon>
        <taxon>Paracoccaceae</taxon>
        <taxon>Rhodovulum</taxon>
    </lineage>
</organism>
<feature type="transmembrane region" description="Helical" evidence="1">
    <location>
        <begin position="96"/>
        <end position="120"/>
    </location>
</feature>
<gene>
    <name evidence="2" type="ORF">NHU_03235</name>
</gene>
<dbReference type="eggNOG" id="COG3152">
    <property type="taxonomic scope" value="Bacteria"/>
</dbReference>
<keyword evidence="1" id="KW-0472">Membrane</keyword>
<dbReference type="EMBL" id="AP014800">
    <property type="protein sequence ID" value="BAQ70376.1"/>
    <property type="molecule type" value="Genomic_DNA"/>
</dbReference>
<dbReference type="PATRIC" id="fig|35806.4.peg.3324"/>